<dbReference type="Proteomes" id="UP000515154">
    <property type="component" value="Linkage group LG2"/>
</dbReference>
<evidence type="ECO:0000313" key="2">
    <source>
        <dbReference type="RefSeq" id="XP_036354653.1"/>
    </source>
</evidence>
<keyword evidence="1" id="KW-1185">Reference proteome</keyword>
<accession>A0A7E6EH59</accession>
<evidence type="ECO:0000313" key="1">
    <source>
        <dbReference type="Proteomes" id="UP000515154"/>
    </source>
</evidence>
<gene>
    <name evidence="2" type="primary">LOC115232515</name>
</gene>
<dbReference type="AlphaFoldDB" id="A0A7E6EH59"/>
<protein>
    <submittedName>
        <fullName evidence="2">Uncharacterized protein LOC115232515 isoform X3</fullName>
    </submittedName>
</protein>
<proteinExistence type="predicted"/>
<sequence>MCVCVCVRAYLRLKLHLKNMRYFLLLISFCITYKQATSQGIRKPCQQKIPLGPKCYIVEEGCLIRGVCVKYGTKVDAIPFCMTYVCERRGHGSFVRHKVTGCLLNRVCHSIGTKIQTRNPCYSIHCIHMYPSYIGWRGKLDGCLIDSACRKVGEKVYSENLCAERICKMDQNGYQVYTNRTGCRINGSCQDAGTRIKSEDGCVVSICDRMGKGFGHYTEAAGCILNNKCYPPGWQHQESSCISFKCQSSYKEYYWEKIIRC</sequence>
<dbReference type="RefSeq" id="XP_036354653.1">
    <property type="nucleotide sequence ID" value="XM_036498760.1"/>
</dbReference>
<organism evidence="1 2">
    <name type="scientific">Octopus sinensis</name>
    <name type="common">East Asian common octopus</name>
    <dbReference type="NCBI Taxonomy" id="2607531"/>
    <lineage>
        <taxon>Eukaryota</taxon>
        <taxon>Metazoa</taxon>
        <taxon>Spiralia</taxon>
        <taxon>Lophotrochozoa</taxon>
        <taxon>Mollusca</taxon>
        <taxon>Cephalopoda</taxon>
        <taxon>Coleoidea</taxon>
        <taxon>Octopodiformes</taxon>
        <taxon>Octopoda</taxon>
        <taxon>Incirrata</taxon>
        <taxon>Octopodidae</taxon>
        <taxon>Octopus</taxon>
    </lineage>
</organism>
<reference evidence="2" key="1">
    <citation type="submission" date="2025-08" db="UniProtKB">
        <authorList>
            <consortium name="RefSeq"/>
        </authorList>
    </citation>
    <scope>IDENTIFICATION</scope>
</reference>
<name>A0A7E6EH59_9MOLL</name>